<protein>
    <recommendedName>
        <fullName evidence="4">DUF4199 domain-containing protein</fullName>
    </recommendedName>
</protein>
<evidence type="ECO:0000256" key="1">
    <source>
        <dbReference type="SAM" id="Phobius"/>
    </source>
</evidence>
<comment type="caution">
    <text evidence="2">The sequence shown here is derived from an EMBL/GenBank/DDBJ whole genome shotgun (WGS) entry which is preliminary data.</text>
</comment>
<evidence type="ECO:0000313" key="3">
    <source>
        <dbReference type="Proteomes" id="UP000326912"/>
    </source>
</evidence>
<evidence type="ECO:0000313" key="2">
    <source>
        <dbReference type="EMBL" id="GER90427.1"/>
    </source>
</evidence>
<reference evidence="2 3" key="1">
    <citation type="submission" date="2019-10" db="EMBL/GenBank/DDBJ databases">
        <title>Dictyobacter vulcani sp. nov., within the class Ktedonobacteria, isolated from soil of volcanic Mt. Zao.</title>
        <authorList>
            <person name="Zheng Y."/>
            <person name="Wang C.M."/>
            <person name="Sakai Y."/>
            <person name="Abe K."/>
            <person name="Yokota A."/>
            <person name="Yabe S."/>
        </authorList>
    </citation>
    <scope>NUCLEOTIDE SEQUENCE [LARGE SCALE GENOMIC DNA]</scope>
    <source>
        <strain evidence="2 3">W12</strain>
    </source>
</reference>
<sequence>MQQSYYRSARVHRRSNIALISGLTLAMIAGLIIFGIGFWTDFHNFPATNMLPGLAFLFAIFGTPFLAGLLGTLGSGRVDTGSGAGGWTGFIIGLFLSVYIYIFSLFNPPITVSPQILQQIHDQLAQHGILISLQSVQINIGSQLPITTILLVAAVLIVIWIGLGTLIGTLGALIGKIFSPRPKDDIRPGVRR</sequence>
<organism evidence="2 3">
    <name type="scientific">Dictyobacter vulcani</name>
    <dbReference type="NCBI Taxonomy" id="2607529"/>
    <lineage>
        <taxon>Bacteria</taxon>
        <taxon>Bacillati</taxon>
        <taxon>Chloroflexota</taxon>
        <taxon>Ktedonobacteria</taxon>
        <taxon>Ktedonobacterales</taxon>
        <taxon>Dictyobacteraceae</taxon>
        <taxon>Dictyobacter</taxon>
    </lineage>
</organism>
<feature type="transmembrane region" description="Helical" evidence="1">
    <location>
        <begin position="149"/>
        <end position="174"/>
    </location>
</feature>
<feature type="transmembrane region" description="Helical" evidence="1">
    <location>
        <begin position="51"/>
        <end position="73"/>
    </location>
</feature>
<keyword evidence="1" id="KW-0472">Membrane</keyword>
<dbReference type="AlphaFoldDB" id="A0A5J4KV91"/>
<dbReference type="RefSeq" id="WP_151758173.1">
    <property type="nucleotide sequence ID" value="NZ_BKZW01000002.1"/>
</dbReference>
<accession>A0A5J4KV91</accession>
<feature type="transmembrane region" description="Helical" evidence="1">
    <location>
        <begin position="85"/>
        <end position="106"/>
    </location>
</feature>
<gene>
    <name evidence="2" type="ORF">KDW_45890</name>
</gene>
<feature type="transmembrane region" description="Helical" evidence="1">
    <location>
        <begin position="17"/>
        <end position="39"/>
    </location>
</feature>
<evidence type="ECO:0008006" key="4">
    <source>
        <dbReference type="Google" id="ProtNLM"/>
    </source>
</evidence>
<dbReference type="Proteomes" id="UP000326912">
    <property type="component" value="Unassembled WGS sequence"/>
</dbReference>
<keyword evidence="3" id="KW-1185">Reference proteome</keyword>
<keyword evidence="1" id="KW-1133">Transmembrane helix</keyword>
<dbReference type="EMBL" id="BKZW01000002">
    <property type="protein sequence ID" value="GER90427.1"/>
    <property type="molecule type" value="Genomic_DNA"/>
</dbReference>
<keyword evidence="1" id="KW-0812">Transmembrane</keyword>
<name>A0A5J4KV91_9CHLR</name>
<proteinExistence type="predicted"/>